<dbReference type="AlphaFoldDB" id="D7E4L7"/>
<reference evidence="1 2" key="1">
    <citation type="journal article" date="2010" name="PLoS ONE">
        <title>Genome erosion in a nitrogen-fixing vertically transmitted endosymbiotic multicellular cyanobacterium.</title>
        <authorList>
            <person name="Ran L."/>
            <person name="Larsson J."/>
            <person name="Vigil-Stenman T."/>
            <person name="Nylander J.A."/>
            <person name="Ininbergs K."/>
            <person name="Zheng W.W."/>
            <person name="Lapidus A."/>
            <person name="Lowry S."/>
            <person name="Haselkorn R."/>
            <person name="Bergman B."/>
        </authorList>
    </citation>
    <scope>NUCLEOTIDE SEQUENCE [LARGE SCALE GENOMIC DNA]</scope>
    <source>
        <strain evidence="1 2">0708</strain>
    </source>
</reference>
<name>D7E4L7_NOSA0</name>
<protein>
    <submittedName>
        <fullName evidence="1">Uncharacterized protein</fullName>
    </submittedName>
</protein>
<dbReference type="RefSeq" id="WP_013190793.1">
    <property type="nucleotide sequence ID" value="NC_014248.1"/>
</dbReference>
<dbReference type="eggNOG" id="COG2165">
    <property type="taxonomic scope" value="Bacteria"/>
</dbReference>
<evidence type="ECO:0000313" key="2">
    <source>
        <dbReference type="Proteomes" id="UP000001511"/>
    </source>
</evidence>
<dbReference type="Proteomes" id="UP000001511">
    <property type="component" value="Chromosome"/>
</dbReference>
<accession>D7E4L7</accession>
<dbReference type="KEGG" id="naz:Aazo_1596"/>
<keyword evidence="2" id="KW-1185">Reference proteome</keyword>
<dbReference type="EMBL" id="CP002059">
    <property type="protein sequence ID" value="ADI63775.1"/>
    <property type="molecule type" value="Genomic_DNA"/>
</dbReference>
<gene>
    <name evidence="1" type="ordered locus">Aazo_1596</name>
</gene>
<dbReference type="OrthoDB" id="468208at2"/>
<sequence>MRVGLTTKPDIISQRAVATTTSPRNISNSPDDYLINATEIPAPLSATGMYCYLETGISSAKTCVNNQFYIPAGRIVQANEVNDGYPLAIRVYRTDLDFTKSVRINTDLAIKQTTSTITERLGDKQAQLIEMSTVGNSSNRFQA</sequence>
<organism evidence="1 2">
    <name type="scientific">Nostoc azollae (strain 0708)</name>
    <name type="common">Anabaena azollae (strain 0708)</name>
    <dbReference type="NCBI Taxonomy" id="551115"/>
    <lineage>
        <taxon>Bacteria</taxon>
        <taxon>Bacillati</taxon>
        <taxon>Cyanobacteriota</taxon>
        <taxon>Cyanophyceae</taxon>
        <taxon>Nostocales</taxon>
        <taxon>Nostocaceae</taxon>
        <taxon>Trichormus</taxon>
    </lineage>
</organism>
<dbReference type="STRING" id="551115.Aazo_1596"/>
<proteinExistence type="predicted"/>
<dbReference type="HOGENOM" id="CLU_1804202_0_0_3"/>
<evidence type="ECO:0000313" key="1">
    <source>
        <dbReference type="EMBL" id="ADI63775.1"/>
    </source>
</evidence>